<feature type="region of interest" description="Disordered" evidence="1">
    <location>
        <begin position="240"/>
        <end position="299"/>
    </location>
</feature>
<dbReference type="OrthoDB" id="2951834at2759"/>
<sequence length="299" mass="34877">MPPRARNRSKSQKCHLLALPREIRDEIHRYVQWSRRSRKPDDVQPDNTIHPFVMQIFWQVERQEEGHPEARFRPDDEDILILARTCEQLYQESNQIFFGENTFIFLDTWNLYCYLYMIGPEKRAYIRRIFCSFNGDQRAAAFQLLGECKALKHLTIEVSGMTMYGSRQPQEDLMTAKGVGALRKIRGMENLVIDVVDSVNLYTQNHEQFSEPTPKPYFKSEDVQAFERLLTKEMNMEVEAPKQILDRSSKKNALKPKSKSSKPAKVSKTQTVRSGKVKKSRISSTKEVTKKVKVDGKRK</sequence>
<dbReference type="EMBL" id="JAPEIS010000014">
    <property type="protein sequence ID" value="KAJ8059820.1"/>
    <property type="molecule type" value="Genomic_DNA"/>
</dbReference>
<dbReference type="Proteomes" id="UP001152300">
    <property type="component" value="Unassembled WGS sequence"/>
</dbReference>
<proteinExistence type="predicted"/>
<dbReference type="PANTHER" id="PTHR38790">
    <property type="entry name" value="2EXR DOMAIN-CONTAINING PROTEIN-RELATED"/>
    <property type="match status" value="1"/>
</dbReference>
<reference evidence="2" key="1">
    <citation type="submission" date="2022-11" db="EMBL/GenBank/DDBJ databases">
        <title>Genome Resource of Sclerotinia nivalis Strain SnTB1, a Plant Pathogen Isolated from American Ginseng.</title>
        <authorList>
            <person name="Fan S."/>
        </authorList>
    </citation>
    <scope>NUCLEOTIDE SEQUENCE</scope>
    <source>
        <strain evidence="2">SnTB1</strain>
    </source>
</reference>
<keyword evidence="3" id="KW-1185">Reference proteome</keyword>
<dbReference type="AlphaFoldDB" id="A0A9X0DER5"/>
<gene>
    <name evidence="2" type="ORF">OCU04_011451</name>
</gene>
<organism evidence="2 3">
    <name type="scientific">Sclerotinia nivalis</name>
    <dbReference type="NCBI Taxonomy" id="352851"/>
    <lineage>
        <taxon>Eukaryota</taxon>
        <taxon>Fungi</taxon>
        <taxon>Dikarya</taxon>
        <taxon>Ascomycota</taxon>
        <taxon>Pezizomycotina</taxon>
        <taxon>Leotiomycetes</taxon>
        <taxon>Helotiales</taxon>
        <taxon>Sclerotiniaceae</taxon>
        <taxon>Sclerotinia</taxon>
    </lineage>
</organism>
<accession>A0A9X0DER5</accession>
<name>A0A9X0DER5_9HELO</name>
<protein>
    <submittedName>
        <fullName evidence="2">Uncharacterized protein</fullName>
    </submittedName>
</protein>
<feature type="compositionally biased region" description="Basic and acidic residues" evidence="1">
    <location>
        <begin position="287"/>
        <end position="299"/>
    </location>
</feature>
<evidence type="ECO:0000313" key="2">
    <source>
        <dbReference type="EMBL" id="KAJ8059820.1"/>
    </source>
</evidence>
<evidence type="ECO:0000256" key="1">
    <source>
        <dbReference type="SAM" id="MobiDB-lite"/>
    </source>
</evidence>
<feature type="compositionally biased region" description="Basic residues" evidence="1">
    <location>
        <begin position="250"/>
        <end position="262"/>
    </location>
</feature>
<evidence type="ECO:0000313" key="3">
    <source>
        <dbReference type="Proteomes" id="UP001152300"/>
    </source>
</evidence>
<comment type="caution">
    <text evidence="2">The sequence shown here is derived from an EMBL/GenBank/DDBJ whole genome shotgun (WGS) entry which is preliminary data.</text>
</comment>